<dbReference type="InterPro" id="IPR036890">
    <property type="entry name" value="HATPase_C_sf"/>
</dbReference>
<dbReference type="PANTHER" id="PTHR45528">
    <property type="entry name" value="SENSOR HISTIDINE KINASE CPXA"/>
    <property type="match status" value="1"/>
</dbReference>
<evidence type="ECO:0000256" key="12">
    <source>
        <dbReference type="ARBA" id="ARBA00023012"/>
    </source>
</evidence>
<dbReference type="Gene3D" id="1.10.287.130">
    <property type="match status" value="1"/>
</dbReference>
<accession>A0A7X0SIF7</accession>
<evidence type="ECO:0000256" key="14">
    <source>
        <dbReference type="SAM" id="Phobius"/>
    </source>
</evidence>
<evidence type="ECO:0000256" key="7">
    <source>
        <dbReference type="ARBA" id="ARBA00022692"/>
    </source>
</evidence>
<dbReference type="Gene3D" id="6.10.340.10">
    <property type="match status" value="1"/>
</dbReference>
<reference evidence="17 18" key="1">
    <citation type="submission" date="2020-08" db="EMBL/GenBank/DDBJ databases">
        <title>Cohnella phylogeny.</title>
        <authorList>
            <person name="Dunlap C."/>
        </authorList>
    </citation>
    <scope>NUCLEOTIDE SEQUENCE [LARGE SCALE GENOMIC DNA]</scope>
    <source>
        <strain evidence="17 18">CBP 2801</strain>
    </source>
</reference>
<dbReference type="Pfam" id="PF00672">
    <property type="entry name" value="HAMP"/>
    <property type="match status" value="1"/>
</dbReference>
<evidence type="ECO:0000256" key="5">
    <source>
        <dbReference type="ARBA" id="ARBA00022553"/>
    </source>
</evidence>
<evidence type="ECO:0000259" key="16">
    <source>
        <dbReference type="PROSITE" id="PS50885"/>
    </source>
</evidence>
<dbReference type="Pfam" id="PF00512">
    <property type="entry name" value="HisKA"/>
    <property type="match status" value="1"/>
</dbReference>
<keyword evidence="6" id="KW-0808">Transferase</keyword>
<keyword evidence="8" id="KW-0547">Nucleotide-binding</keyword>
<dbReference type="InterPro" id="IPR003594">
    <property type="entry name" value="HATPase_dom"/>
</dbReference>
<evidence type="ECO:0000313" key="18">
    <source>
        <dbReference type="Proteomes" id="UP000564644"/>
    </source>
</evidence>
<dbReference type="EC" id="2.7.13.3" evidence="3"/>
<dbReference type="InterPro" id="IPR003661">
    <property type="entry name" value="HisK_dim/P_dom"/>
</dbReference>
<dbReference type="InterPro" id="IPR050398">
    <property type="entry name" value="HssS/ArlS-like"/>
</dbReference>
<evidence type="ECO:0000256" key="8">
    <source>
        <dbReference type="ARBA" id="ARBA00022741"/>
    </source>
</evidence>
<dbReference type="AlphaFoldDB" id="A0A7X0SIF7"/>
<dbReference type="SUPFAM" id="SSF55874">
    <property type="entry name" value="ATPase domain of HSP90 chaperone/DNA topoisomerase II/histidine kinase"/>
    <property type="match status" value="1"/>
</dbReference>
<dbReference type="PANTHER" id="PTHR45528:SF1">
    <property type="entry name" value="SENSOR HISTIDINE KINASE CPXA"/>
    <property type="match status" value="1"/>
</dbReference>
<protein>
    <recommendedName>
        <fullName evidence="3">histidine kinase</fullName>
        <ecNumber evidence="3">2.7.13.3</ecNumber>
    </recommendedName>
</protein>
<keyword evidence="7 14" id="KW-0812">Transmembrane</keyword>
<evidence type="ECO:0000256" key="6">
    <source>
        <dbReference type="ARBA" id="ARBA00022679"/>
    </source>
</evidence>
<dbReference type="RefSeq" id="WP_185128240.1">
    <property type="nucleotide sequence ID" value="NZ_JACJVO010000008.1"/>
</dbReference>
<dbReference type="InterPro" id="IPR005467">
    <property type="entry name" value="His_kinase_dom"/>
</dbReference>
<evidence type="ECO:0000313" key="17">
    <source>
        <dbReference type="EMBL" id="MBB6730564.1"/>
    </source>
</evidence>
<keyword evidence="11 14" id="KW-1133">Transmembrane helix</keyword>
<gene>
    <name evidence="17" type="ORF">H7C18_06575</name>
</gene>
<evidence type="ECO:0000256" key="9">
    <source>
        <dbReference type="ARBA" id="ARBA00022777"/>
    </source>
</evidence>
<dbReference type="InterPro" id="IPR003660">
    <property type="entry name" value="HAMP_dom"/>
</dbReference>
<dbReference type="CDD" id="cd00082">
    <property type="entry name" value="HisKA"/>
    <property type="match status" value="1"/>
</dbReference>
<evidence type="ECO:0000256" key="10">
    <source>
        <dbReference type="ARBA" id="ARBA00022840"/>
    </source>
</evidence>
<dbReference type="EMBL" id="JACJVO010000008">
    <property type="protein sequence ID" value="MBB6730564.1"/>
    <property type="molecule type" value="Genomic_DNA"/>
</dbReference>
<dbReference type="SMART" id="SM00304">
    <property type="entry name" value="HAMP"/>
    <property type="match status" value="1"/>
</dbReference>
<keyword evidence="5" id="KW-0597">Phosphoprotein</keyword>
<evidence type="ECO:0000256" key="13">
    <source>
        <dbReference type="ARBA" id="ARBA00023136"/>
    </source>
</evidence>
<keyword evidence="13 14" id="KW-0472">Membrane</keyword>
<dbReference type="SMART" id="SM00388">
    <property type="entry name" value="HisKA"/>
    <property type="match status" value="1"/>
</dbReference>
<dbReference type="GO" id="GO:0005524">
    <property type="term" value="F:ATP binding"/>
    <property type="evidence" value="ECO:0007669"/>
    <property type="project" value="UniProtKB-KW"/>
</dbReference>
<keyword evidence="9 17" id="KW-0418">Kinase</keyword>
<evidence type="ECO:0000256" key="4">
    <source>
        <dbReference type="ARBA" id="ARBA00022475"/>
    </source>
</evidence>
<evidence type="ECO:0000256" key="11">
    <source>
        <dbReference type="ARBA" id="ARBA00022989"/>
    </source>
</evidence>
<name>A0A7X0SIF7_9BACL</name>
<evidence type="ECO:0000256" key="2">
    <source>
        <dbReference type="ARBA" id="ARBA00004651"/>
    </source>
</evidence>
<dbReference type="SUPFAM" id="SSF158472">
    <property type="entry name" value="HAMP domain-like"/>
    <property type="match status" value="1"/>
</dbReference>
<dbReference type="Proteomes" id="UP000564644">
    <property type="component" value="Unassembled WGS sequence"/>
</dbReference>
<dbReference type="GO" id="GO:0000155">
    <property type="term" value="F:phosphorelay sensor kinase activity"/>
    <property type="evidence" value="ECO:0007669"/>
    <property type="project" value="InterPro"/>
</dbReference>
<keyword evidence="12" id="KW-0902">Two-component regulatory system</keyword>
<feature type="domain" description="Histidine kinase" evidence="15">
    <location>
        <begin position="269"/>
        <end position="463"/>
    </location>
</feature>
<dbReference type="PROSITE" id="PS50109">
    <property type="entry name" value="HIS_KIN"/>
    <property type="match status" value="1"/>
</dbReference>
<dbReference type="GO" id="GO:0005886">
    <property type="term" value="C:plasma membrane"/>
    <property type="evidence" value="ECO:0007669"/>
    <property type="project" value="UniProtKB-SubCell"/>
</dbReference>
<keyword evidence="18" id="KW-1185">Reference proteome</keyword>
<comment type="caution">
    <text evidence="17">The sequence shown here is derived from an EMBL/GenBank/DDBJ whole genome shotgun (WGS) entry which is preliminary data.</text>
</comment>
<dbReference type="Gene3D" id="3.30.565.10">
    <property type="entry name" value="Histidine kinase-like ATPase, C-terminal domain"/>
    <property type="match status" value="1"/>
</dbReference>
<dbReference type="CDD" id="cd06225">
    <property type="entry name" value="HAMP"/>
    <property type="match status" value="1"/>
</dbReference>
<feature type="domain" description="HAMP" evidence="16">
    <location>
        <begin position="202"/>
        <end position="254"/>
    </location>
</feature>
<dbReference type="SUPFAM" id="SSF47384">
    <property type="entry name" value="Homodimeric domain of signal transducing histidine kinase"/>
    <property type="match status" value="1"/>
</dbReference>
<dbReference type="Pfam" id="PF02518">
    <property type="entry name" value="HATPase_c"/>
    <property type="match status" value="1"/>
</dbReference>
<evidence type="ECO:0000256" key="3">
    <source>
        <dbReference type="ARBA" id="ARBA00012438"/>
    </source>
</evidence>
<dbReference type="PROSITE" id="PS50885">
    <property type="entry name" value="HAMP"/>
    <property type="match status" value="1"/>
</dbReference>
<keyword evidence="10" id="KW-0067">ATP-binding</keyword>
<dbReference type="InterPro" id="IPR036097">
    <property type="entry name" value="HisK_dim/P_sf"/>
</dbReference>
<evidence type="ECO:0000256" key="1">
    <source>
        <dbReference type="ARBA" id="ARBA00000085"/>
    </source>
</evidence>
<dbReference type="SMART" id="SM00387">
    <property type="entry name" value="HATPase_c"/>
    <property type="match status" value="1"/>
</dbReference>
<proteinExistence type="predicted"/>
<evidence type="ECO:0000259" key="15">
    <source>
        <dbReference type="PROSITE" id="PS50109"/>
    </source>
</evidence>
<comment type="subcellular location">
    <subcellularLocation>
        <location evidence="2">Cell membrane</location>
        <topology evidence="2">Multi-pass membrane protein</topology>
    </subcellularLocation>
</comment>
<sequence length="463" mass="51898">MNAGRGSGKRRFSLRNSLMTKYLLIVLSAMVLLPFALVLVSAATVFQTWTGHRETTEPYRSSSHLEEIWHREAAKLANASPGQIDAELRRLKDAYPKASLFWVDGSGTTRLQLPEGQDLPANWTASYTVQFMKNSSYSRIYTVVAFLGDKPGNDRGFMVFKVPREAFESTAAAIDARQGTIFVSGILLVLGLFLFVSLLFFYRIRRRLVQLQNAMTAPSETGIPAPVETARSDEIGRLEQSFNVMVRKLERSREREAEEEALRRDLIARLSHDLRTPLTAIRGHAYGLGEEAISDKGRESLRLIDRKIEFLGTLIDNLLSFTLLSSGKYPYHPRRIDIVRMARTQLAGWYPAFEQAGFEIDSDLPEEPVYWEADPQWLERVVDNYLQNVLRHAKAGRYVALKVSAENGGSIVIEDRGPGMTGESEEKGAGIGLSIASLMLKDMRLRSEVRTGPEGTTVVIRPA</sequence>
<feature type="transmembrane region" description="Helical" evidence="14">
    <location>
        <begin position="181"/>
        <end position="202"/>
    </location>
</feature>
<keyword evidence="4" id="KW-1003">Cell membrane</keyword>
<organism evidence="17 18">
    <name type="scientific">Cohnella zeiphila</name>
    <dbReference type="NCBI Taxonomy" id="2761120"/>
    <lineage>
        <taxon>Bacteria</taxon>
        <taxon>Bacillati</taxon>
        <taxon>Bacillota</taxon>
        <taxon>Bacilli</taxon>
        <taxon>Bacillales</taxon>
        <taxon>Paenibacillaceae</taxon>
        <taxon>Cohnella</taxon>
    </lineage>
</organism>
<comment type="catalytic activity">
    <reaction evidence="1">
        <text>ATP + protein L-histidine = ADP + protein N-phospho-L-histidine.</text>
        <dbReference type="EC" id="2.7.13.3"/>
    </reaction>
</comment>